<evidence type="ECO:0000313" key="1">
    <source>
        <dbReference type="EMBL" id="EDX71932.1"/>
    </source>
</evidence>
<organism evidence="1 2">
    <name type="scientific">Coleofasciculus chthonoplastes PCC 7420</name>
    <dbReference type="NCBI Taxonomy" id="118168"/>
    <lineage>
        <taxon>Bacteria</taxon>
        <taxon>Bacillati</taxon>
        <taxon>Cyanobacteriota</taxon>
        <taxon>Cyanophyceae</taxon>
        <taxon>Coleofasciculales</taxon>
        <taxon>Coleofasciculaceae</taxon>
        <taxon>Coleofasciculus</taxon>
    </lineage>
</organism>
<keyword evidence="2" id="KW-1185">Reference proteome</keyword>
<dbReference type="HOGENOM" id="CLU_3166776_0_0_3"/>
<dbReference type="Proteomes" id="UP000003835">
    <property type="component" value="Unassembled WGS sequence"/>
</dbReference>
<dbReference type="EMBL" id="DS989868">
    <property type="protein sequence ID" value="EDX71932.1"/>
    <property type="molecule type" value="Genomic_DNA"/>
</dbReference>
<protein>
    <submittedName>
        <fullName evidence="1">Uncharacterized protein</fullName>
    </submittedName>
</protein>
<dbReference type="AlphaFoldDB" id="B4W1M1"/>
<name>B4W1M1_9CYAN</name>
<gene>
    <name evidence="1" type="ORF">MC7420_5076</name>
</gene>
<accession>B4W1M1</accession>
<dbReference type="STRING" id="118168.MC7420_5076"/>
<sequence>MLLGIVFPKWDAPNQPPGNLELKIIEPPPQGIILGNFDNFDGGNLTV</sequence>
<proteinExistence type="predicted"/>
<reference evidence="1 2" key="1">
    <citation type="submission" date="2008-07" db="EMBL/GenBank/DDBJ databases">
        <authorList>
            <person name="Tandeau de Marsac N."/>
            <person name="Ferriera S."/>
            <person name="Johnson J."/>
            <person name="Kravitz S."/>
            <person name="Beeson K."/>
            <person name="Sutton G."/>
            <person name="Rogers Y.-H."/>
            <person name="Friedman R."/>
            <person name="Frazier M."/>
            <person name="Venter J.C."/>
        </authorList>
    </citation>
    <scope>NUCLEOTIDE SEQUENCE [LARGE SCALE GENOMIC DNA]</scope>
    <source>
        <strain evidence="1 2">PCC 7420</strain>
    </source>
</reference>
<evidence type="ECO:0000313" key="2">
    <source>
        <dbReference type="Proteomes" id="UP000003835"/>
    </source>
</evidence>